<dbReference type="Proteomes" id="UP000624325">
    <property type="component" value="Unassembled WGS sequence"/>
</dbReference>
<gene>
    <name evidence="2" type="ORF">Air01nite_78630</name>
</gene>
<dbReference type="Pfam" id="PF03061">
    <property type="entry name" value="4HBT"/>
    <property type="match status" value="1"/>
</dbReference>
<dbReference type="RefSeq" id="WP_203708583.1">
    <property type="nucleotide sequence ID" value="NZ_BAAALU010000015.1"/>
</dbReference>
<accession>A0ABQ4CG57</accession>
<dbReference type="CDD" id="cd00586">
    <property type="entry name" value="4HBT"/>
    <property type="match status" value="1"/>
</dbReference>
<feature type="domain" description="Thioesterase" evidence="1">
    <location>
        <begin position="24"/>
        <end position="110"/>
    </location>
</feature>
<dbReference type="InterPro" id="IPR006683">
    <property type="entry name" value="Thioestr_dom"/>
</dbReference>
<keyword evidence="3" id="KW-1185">Reference proteome</keyword>
<dbReference type="SUPFAM" id="SSF54637">
    <property type="entry name" value="Thioesterase/thiol ester dehydrase-isomerase"/>
    <property type="match status" value="1"/>
</dbReference>
<name>A0ABQ4CG57_9ACTN</name>
<proteinExistence type="predicted"/>
<dbReference type="PANTHER" id="PTHR31793:SF24">
    <property type="entry name" value="LONG-CHAIN ACYL-COA THIOESTERASE FADM"/>
    <property type="match status" value="1"/>
</dbReference>
<organism evidence="2 3">
    <name type="scientific">Asanoa iriomotensis</name>
    <dbReference type="NCBI Taxonomy" id="234613"/>
    <lineage>
        <taxon>Bacteria</taxon>
        <taxon>Bacillati</taxon>
        <taxon>Actinomycetota</taxon>
        <taxon>Actinomycetes</taxon>
        <taxon>Micromonosporales</taxon>
        <taxon>Micromonosporaceae</taxon>
        <taxon>Asanoa</taxon>
    </lineage>
</organism>
<dbReference type="InterPro" id="IPR050563">
    <property type="entry name" value="4-hydroxybenzoyl-CoA_TE"/>
</dbReference>
<dbReference type="InterPro" id="IPR029069">
    <property type="entry name" value="HotDog_dom_sf"/>
</dbReference>
<dbReference type="PANTHER" id="PTHR31793">
    <property type="entry name" value="4-HYDROXYBENZOYL-COA THIOESTERASE FAMILY MEMBER"/>
    <property type="match status" value="1"/>
</dbReference>
<dbReference type="Gene3D" id="3.10.129.10">
    <property type="entry name" value="Hotdog Thioesterase"/>
    <property type="match status" value="1"/>
</dbReference>
<dbReference type="EMBL" id="BONC01000130">
    <property type="protein sequence ID" value="GIF61768.1"/>
    <property type="molecule type" value="Genomic_DNA"/>
</dbReference>
<protein>
    <submittedName>
        <fullName evidence="2">Thioesterase</fullName>
    </submittedName>
</protein>
<comment type="caution">
    <text evidence="2">The sequence shown here is derived from an EMBL/GenBank/DDBJ whole genome shotgun (WGS) entry which is preliminary data.</text>
</comment>
<evidence type="ECO:0000313" key="3">
    <source>
        <dbReference type="Proteomes" id="UP000624325"/>
    </source>
</evidence>
<reference evidence="2 3" key="1">
    <citation type="submission" date="2021-01" db="EMBL/GenBank/DDBJ databases">
        <title>Whole genome shotgun sequence of Asanoa iriomotensis NBRC 100142.</title>
        <authorList>
            <person name="Komaki H."/>
            <person name="Tamura T."/>
        </authorList>
    </citation>
    <scope>NUCLEOTIDE SEQUENCE [LARGE SCALE GENOMIC DNA]</scope>
    <source>
        <strain evidence="2 3">NBRC 100142</strain>
    </source>
</reference>
<evidence type="ECO:0000313" key="2">
    <source>
        <dbReference type="EMBL" id="GIF61768.1"/>
    </source>
</evidence>
<evidence type="ECO:0000259" key="1">
    <source>
        <dbReference type="Pfam" id="PF03061"/>
    </source>
</evidence>
<sequence>MTTNVLEYGHLERVRIHYDDLDQMGIVHNARYAVLLERALSAYWEEHGFSIANGRPTAPDVFHAVVEFSISYRAPIRGTGDVLIHFWIDKFGQTSGVYGFRITSADGATVHAEGRRSIVRLDQRTMRPTEWTPAAREVAATLARPALAEPEEAA</sequence>